<evidence type="ECO:0000313" key="3">
    <source>
        <dbReference type="Proteomes" id="UP001417504"/>
    </source>
</evidence>
<comment type="caution">
    <text evidence="2">The sequence shown here is derived from an EMBL/GenBank/DDBJ whole genome shotgun (WGS) entry which is preliminary data.</text>
</comment>
<feature type="region of interest" description="Disordered" evidence="1">
    <location>
        <begin position="84"/>
        <end position="116"/>
    </location>
</feature>
<dbReference type="EMBL" id="JBBNAE010000004">
    <property type="protein sequence ID" value="KAK9129673.1"/>
    <property type="molecule type" value="Genomic_DNA"/>
</dbReference>
<proteinExistence type="predicted"/>
<evidence type="ECO:0000313" key="2">
    <source>
        <dbReference type="EMBL" id="KAK9129673.1"/>
    </source>
</evidence>
<gene>
    <name evidence="2" type="ORF">Sjap_010160</name>
</gene>
<keyword evidence="3" id="KW-1185">Reference proteome</keyword>
<protein>
    <submittedName>
        <fullName evidence="2">Uncharacterized protein</fullName>
    </submittedName>
</protein>
<name>A0AAP0J930_9MAGN</name>
<reference evidence="2 3" key="1">
    <citation type="submission" date="2024-01" db="EMBL/GenBank/DDBJ databases">
        <title>Genome assemblies of Stephania.</title>
        <authorList>
            <person name="Yang L."/>
        </authorList>
    </citation>
    <scope>NUCLEOTIDE SEQUENCE [LARGE SCALE GENOMIC DNA]</scope>
    <source>
        <strain evidence="2">QJT</strain>
        <tissue evidence="2">Leaf</tissue>
    </source>
</reference>
<evidence type="ECO:0000256" key="1">
    <source>
        <dbReference type="SAM" id="MobiDB-lite"/>
    </source>
</evidence>
<organism evidence="2 3">
    <name type="scientific">Stephania japonica</name>
    <dbReference type="NCBI Taxonomy" id="461633"/>
    <lineage>
        <taxon>Eukaryota</taxon>
        <taxon>Viridiplantae</taxon>
        <taxon>Streptophyta</taxon>
        <taxon>Embryophyta</taxon>
        <taxon>Tracheophyta</taxon>
        <taxon>Spermatophyta</taxon>
        <taxon>Magnoliopsida</taxon>
        <taxon>Ranunculales</taxon>
        <taxon>Menispermaceae</taxon>
        <taxon>Menispermoideae</taxon>
        <taxon>Cissampelideae</taxon>
        <taxon>Stephania</taxon>
    </lineage>
</organism>
<sequence>MFGFGCQTASLAALYGDPFLSNLDVIDVRAIKQSRGMELLRVAELLWIACLSIAAKVEKGARRRLSHVDQVVACYTIMLQSKASLDCSSNNSDRETKRRRLAFDGSSSSGHRGALS</sequence>
<dbReference type="Proteomes" id="UP001417504">
    <property type="component" value="Unassembled WGS sequence"/>
</dbReference>
<dbReference type="AlphaFoldDB" id="A0AAP0J930"/>
<accession>A0AAP0J930</accession>